<name>A0A9D2H9A2_9FIRM</name>
<keyword evidence="6" id="KW-0175">Coiled coil</keyword>
<keyword evidence="4" id="KW-0378">Hydrolase</keyword>
<dbReference type="PANTHER" id="PTHR47359:SF3">
    <property type="entry name" value="NLP_P60 DOMAIN-CONTAINING PROTEIN-RELATED"/>
    <property type="match status" value="1"/>
</dbReference>
<feature type="compositionally biased region" description="Gly residues" evidence="7">
    <location>
        <begin position="226"/>
        <end position="239"/>
    </location>
</feature>
<dbReference type="SUPFAM" id="SSF54001">
    <property type="entry name" value="Cysteine proteinases"/>
    <property type="match status" value="1"/>
</dbReference>
<evidence type="ECO:0000256" key="4">
    <source>
        <dbReference type="ARBA" id="ARBA00022801"/>
    </source>
</evidence>
<dbReference type="PROSITE" id="PS51935">
    <property type="entry name" value="NLPC_P60"/>
    <property type="match status" value="1"/>
</dbReference>
<evidence type="ECO:0000256" key="2">
    <source>
        <dbReference type="ARBA" id="ARBA00022670"/>
    </source>
</evidence>
<dbReference type="GO" id="GO:0006508">
    <property type="term" value="P:proteolysis"/>
    <property type="evidence" value="ECO:0007669"/>
    <property type="project" value="UniProtKB-KW"/>
</dbReference>
<dbReference type="InterPro" id="IPR038765">
    <property type="entry name" value="Papain-like_cys_pep_sf"/>
</dbReference>
<reference evidence="10" key="2">
    <citation type="submission" date="2021-04" db="EMBL/GenBank/DDBJ databases">
        <authorList>
            <person name="Gilroy R."/>
        </authorList>
    </citation>
    <scope>NUCLEOTIDE SEQUENCE</scope>
    <source>
        <strain evidence="10">ChiSjej2B20-11307</strain>
    </source>
</reference>
<keyword evidence="5" id="KW-0788">Thiol protease</keyword>
<dbReference type="InterPro" id="IPR000064">
    <property type="entry name" value="NLP_P60_dom"/>
</dbReference>
<evidence type="ECO:0000313" key="11">
    <source>
        <dbReference type="Proteomes" id="UP000824223"/>
    </source>
</evidence>
<evidence type="ECO:0000256" key="3">
    <source>
        <dbReference type="ARBA" id="ARBA00022729"/>
    </source>
</evidence>
<dbReference type="Proteomes" id="UP000824223">
    <property type="component" value="Unassembled WGS sequence"/>
</dbReference>
<feature type="compositionally biased region" description="Low complexity" evidence="7">
    <location>
        <begin position="240"/>
        <end position="250"/>
    </location>
</feature>
<feature type="chain" id="PRO_5038350312" evidence="8">
    <location>
        <begin position="27"/>
        <end position="354"/>
    </location>
</feature>
<comment type="caution">
    <text evidence="10">The sequence shown here is derived from an EMBL/GenBank/DDBJ whole genome shotgun (WGS) entry which is preliminary data.</text>
</comment>
<dbReference type="InterPro" id="IPR051794">
    <property type="entry name" value="PG_Endopeptidase_C40"/>
</dbReference>
<dbReference type="GO" id="GO:0008234">
    <property type="term" value="F:cysteine-type peptidase activity"/>
    <property type="evidence" value="ECO:0007669"/>
    <property type="project" value="UniProtKB-KW"/>
</dbReference>
<keyword evidence="2" id="KW-0645">Protease</keyword>
<dbReference type="EMBL" id="DXAK01000012">
    <property type="protein sequence ID" value="HJA06026.1"/>
    <property type="molecule type" value="Genomic_DNA"/>
</dbReference>
<dbReference type="PANTHER" id="PTHR47359">
    <property type="entry name" value="PEPTIDOGLYCAN DL-ENDOPEPTIDASE CWLO"/>
    <property type="match status" value="1"/>
</dbReference>
<protein>
    <submittedName>
        <fullName evidence="10">C40 family peptidase</fullName>
    </submittedName>
</protein>
<gene>
    <name evidence="10" type="ORF">H9798_02590</name>
</gene>
<accession>A0A9D2H9A2</accession>
<feature type="compositionally biased region" description="Basic and acidic residues" evidence="7">
    <location>
        <begin position="199"/>
        <end position="218"/>
    </location>
</feature>
<sequence length="354" mass="38180">MRLRKVHSAFIAAVLTCSLTVAPVFAEPTQSELEDQKANAQSELSSLQAELDALSSKIAELENKLIQTGEEIAQAEKDLAAAEEKKEEQYDAMKLRIKYMYESGSGTATMEKVMSSGNISDMLSQAEYSQQVHEYDREQLQEYANTVTEIENLQAKLEEEMDSLEKDEAEFQEQQAVLSDTIADKQDEISNLDEMIQEAARKAEEERRAAEEAARRQQEAANSGGSQTGGNGNTGGSSGSSGSAPSYSPSTGNAIVDRAYSKLGCAYVWGATGPNTFDCSGLVGYAVTGSYSRVCTSGSLASLPRVSDPQPGDICVKSGHCGIYIGNGMMIHAPTTGDVVKVAPVQSGMWYVRW</sequence>
<dbReference type="Gene3D" id="3.90.1720.10">
    <property type="entry name" value="endopeptidase domain like (from Nostoc punctiforme)"/>
    <property type="match status" value="1"/>
</dbReference>
<evidence type="ECO:0000313" key="10">
    <source>
        <dbReference type="EMBL" id="HJA06026.1"/>
    </source>
</evidence>
<dbReference type="Gene3D" id="6.10.250.3150">
    <property type="match status" value="1"/>
</dbReference>
<evidence type="ECO:0000259" key="9">
    <source>
        <dbReference type="PROSITE" id="PS51935"/>
    </source>
</evidence>
<dbReference type="Pfam" id="PF00877">
    <property type="entry name" value="NLPC_P60"/>
    <property type="match status" value="1"/>
</dbReference>
<evidence type="ECO:0000256" key="5">
    <source>
        <dbReference type="ARBA" id="ARBA00022807"/>
    </source>
</evidence>
<evidence type="ECO:0000256" key="7">
    <source>
        <dbReference type="SAM" id="MobiDB-lite"/>
    </source>
</evidence>
<dbReference type="Pfam" id="PF24568">
    <property type="entry name" value="CC_PcsB"/>
    <property type="match status" value="1"/>
</dbReference>
<reference evidence="10" key="1">
    <citation type="journal article" date="2021" name="PeerJ">
        <title>Extensive microbial diversity within the chicken gut microbiome revealed by metagenomics and culture.</title>
        <authorList>
            <person name="Gilroy R."/>
            <person name="Ravi A."/>
            <person name="Getino M."/>
            <person name="Pursley I."/>
            <person name="Horton D.L."/>
            <person name="Alikhan N.F."/>
            <person name="Baker D."/>
            <person name="Gharbi K."/>
            <person name="Hall N."/>
            <person name="Watson M."/>
            <person name="Adriaenssens E.M."/>
            <person name="Foster-Nyarko E."/>
            <person name="Jarju S."/>
            <person name="Secka A."/>
            <person name="Antonio M."/>
            <person name="Oren A."/>
            <person name="Chaudhuri R.R."/>
            <person name="La Ragione R."/>
            <person name="Hildebrand F."/>
            <person name="Pallen M.J."/>
        </authorList>
    </citation>
    <scope>NUCLEOTIDE SEQUENCE</scope>
    <source>
        <strain evidence="10">ChiSjej2B20-11307</strain>
    </source>
</reference>
<evidence type="ECO:0000256" key="6">
    <source>
        <dbReference type="SAM" id="Coils"/>
    </source>
</evidence>
<feature type="region of interest" description="Disordered" evidence="7">
    <location>
        <begin position="199"/>
        <end position="250"/>
    </location>
</feature>
<dbReference type="AlphaFoldDB" id="A0A9D2H9A2"/>
<organism evidence="10 11">
    <name type="scientific">Candidatus Mediterraneibacter pullicola</name>
    <dbReference type="NCBI Taxonomy" id="2838682"/>
    <lineage>
        <taxon>Bacteria</taxon>
        <taxon>Bacillati</taxon>
        <taxon>Bacillota</taxon>
        <taxon>Clostridia</taxon>
        <taxon>Lachnospirales</taxon>
        <taxon>Lachnospiraceae</taxon>
        <taxon>Mediterraneibacter</taxon>
    </lineage>
</organism>
<feature type="signal peptide" evidence="8">
    <location>
        <begin position="1"/>
        <end position="26"/>
    </location>
</feature>
<comment type="similarity">
    <text evidence="1">Belongs to the peptidase C40 family.</text>
</comment>
<dbReference type="InterPro" id="IPR057309">
    <property type="entry name" value="PcsB_CC"/>
</dbReference>
<feature type="domain" description="NlpC/P60" evidence="9">
    <location>
        <begin position="249"/>
        <end position="354"/>
    </location>
</feature>
<evidence type="ECO:0000256" key="8">
    <source>
        <dbReference type="SAM" id="SignalP"/>
    </source>
</evidence>
<feature type="coiled-coil region" evidence="6">
    <location>
        <begin position="30"/>
        <end position="92"/>
    </location>
</feature>
<evidence type="ECO:0000256" key="1">
    <source>
        <dbReference type="ARBA" id="ARBA00007074"/>
    </source>
</evidence>
<proteinExistence type="inferred from homology"/>
<keyword evidence="3 8" id="KW-0732">Signal</keyword>